<dbReference type="AlphaFoldDB" id="A0A5B7GFU4"/>
<reference evidence="1 2" key="1">
    <citation type="submission" date="2019-05" db="EMBL/GenBank/DDBJ databases">
        <title>Another draft genome of Portunus trituberculatus and its Hox gene families provides insights of decapod evolution.</title>
        <authorList>
            <person name="Jeong J.-H."/>
            <person name="Song I."/>
            <person name="Kim S."/>
            <person name="Choi T."/>
            <person name="Kim D."/>
            <person name="Ryu S."/>
            <person name="Kim W."/>
        </authorList>
    </citation>
    <scope>NUCLEOTIDE SEQUENCE [LARGE SCALE GENOMIC DNA]</scope>
    <source>
        <tissue evidence="1">Muscle</tissue>
    </source>
</reference>
<comment type="caution">
    <text evidence="1">The sequence shown here is derived from an EMBL/GenBank/DDBJ whole genome shotgun (WGS) entry which is preliminary data.</text>
</comment>
<dbReference type="EMBL" id="VSRR010013742">
    <property type="protein sequence ID" value="MPC56167.1"/>
    <property type="molecule type" value="Genomic_DNA"/>
</dbReference>
<protein>
    <submittedName>
        <fullName evidence="1">Uncharacterized protein</fullName>
    </submittedName>
</protein>
<dbReference type="Proteomes" id="UP000324222">
    <property type="component" value="Unassembled WGS sequence"/>
</dbReference>
<sequence length="70" mass="7254">MSHAVHTVQAGLDAGLTCVAIQRPSLLEAEAAVLQAGSETEFLRVLLGPGSVSIIRPALGGEFLIVAMIR</sequence>
<accession>A0A5B7GFU4</accession>
<evidence type="ECO:0000313" key="2">
    <source>
        <dbReference type="Proteomes" id="UP000324222"/>
    </source>
</evidence>
<proteinExistence type="predicted"/>
<name>A0A5B7GFU4_PORTR</name>
<evidence type="ECO:0000313" key="1">
    <source>
        <dbReference type="EMBL" id="MPC56167.1"/>
    </source>
</evidence>
<keyword evidence="2" id="KW-1185">Reference proteome</keyword>
<organism evidence="1 2">
    <name type="scientific">Portunus trituberculatus</name>
    <name type="common">Swimming crab</name>
    <name type="synonym">Neptunus trituberculatus</name>
    <dbReference type="NCBI Taxonomy" id="210409"/>
    <lineage>
        <taxon>Eukaryota</taxon>
        <taxon>Metazoa</taxon>
        <taxon>Ecdysozoa</taxon>
        <taxon>Arthropoda</taxon>
        <taxon>Crustacea</taxon>
        <taxon>Multicrustacea</taxon>
        <taxon>Malacostraca</taxon>
        <taxon>Eumalacostraca</taxon>
        <taxon>Eucarida</taxon>
        <taxon>Decapoda</taxon>
        <taxon>Pleocyemata</taxon>
        <taxon>Brachyura</taxon>
        <taxon>Eubrachyura</taxon>
        <taxon>Portunoidea</taxon>
        <taxon>Portunidae</taxon>
        <taxon>Portuninae</taxon>
        <taxon>Portunus</taxon>
    </lineage>
</organism>
<gene>
    <name evidence="1" type="ORF">E2C01_050120</name>
</gene>